<name>F0ZF94_DICPU</name>
<dbReference type="RefSeq" id="XP_003286107.1">
    <property type="nucleotide sequence ID" value="XM_003286059.1"/>
</dbReference>
<dbReference type="AlphaFoldDB" id="F0ZF94"/>
<keyword evidence="2" id="KW-1185">Reference proteome</keyword>
<protein>
    <submittedName>
        <fullName evidence="1">Uncharacterized protein</fullName>
    </submittedName>
</protein>
<gene>
    <name evidence="1" type="ORF">DICPUDRAFT_76985</name>
</gene>
<dbReference type="GeneID" id="10499979"/>
<dbReference type="InParanoid" id="F0ZF94"/>
<organism evidence="1 2">
    <name type="scientific">Dictyostelium purpureum</name>
    <name type="common">Slime mold</name>
    <dbReference type="NCBI Taxonomy" id="5786"/>
    <lineage>
        <taxon>Eukaryota</taxon>
        <taxon>Amoebozoa</taxon>
        <taxon>Evosea</taxon>
        <taxon>Eumycetozoa</taxon>
        <taxon>Dictyostelia</taxon>
        <taxon>Dictyosteliales</taxon>
        <taxon>Dictyosteliaceae</taxon>
        <taxon>Dictyostelium</taxon>
    </lineage>
</organism>
<reference evidence="2" key="1">
    <citation type="journal article" date="2011" name="Genome Biol.">
        <title>Comparative genomics of the social amoebae Dictyostelium discoideum and Dictyostelium purpureum.</title>
        <authorList>
            <consortium name="US DOE Joint Genome Institute (JGI-PGF)"/>
            <person name="Sucgang R."/>
            <person name="Kuo A."/>
            <person name="Tian X."/>
            <person name="Salerno W."/>
            <person name="Parikh A."/>
            <person name="Feasley C.L."/>
            <person name="Dalin E."/>
            <person name="Tu H."/>
            <person name="Huang E."/>
            <person name="Barry K."/>
            <person name="Lindquist E."/>
            <person name="Shapiro H."/>
            <person name="Bruce D."/>
            <person name="Schmutz J."/>
            <person name="Salamov A."/>
            <person name="Fey P."/>
            <person name="Gaudet P."/>
            <person name="Anjard C."/>
            <person name="Babu M.M."/>
            <person name="Basu S."/>
            <person name="Bushmanova Y."/>
            <person name="van der Wel H."/>
            <person name="Katoh-Kurasawa M."/>
            <person name="Dinh C."/>
            <person name="Coutinho P.M."/>
            <person name="Saito T."/>
            <person name="Elias M."/>
            <person name="Schaap P."/>
            <person name="Kay R.R."/>
            <person name="Henrissat B."/>
            <person name="Eichinger L."/>
            <person name="Rivero F."/>
            <person name="Putnam N.H."/>
            <person name="West C.M."/>
            <person name="Loomis W.F."/>
            <person name="Chisholm R.L."/>
            <person name="Shaulsky G."/>
            <person name="Strassmann J.E."/>
            <person name="Queller D.C."/>
            <person name="Kuspa A."/>
            <person name="Grigoriev I.V."/>
        </authorList>
    </citation>
    <scope>NUCLEOTIDE SEQUENCE [LARGE SCALE GENOMIC DNA]</scope>
    <source>
        <strain evidence="2">QSDP1</strain>
    </source>
</reference>
<accession>F0ZF94</accession>
<dbReference type="PANTHER" id="PTHR47687:SF2">
    <property type="entry name" value="G8 DOMAIN-CONTAINING PROTEIN DDB_G0278975"/>
    <property type="match status" value="1"/>
</dbReference>
<proteinExistence type="predicted"/>
<evidence type="ECO:0000313" key="2">
    <source>
        <dbReference type="Proteomes" id="UP000001064"/>
    </source>
</evidence>
<sequence length="242" mass="27820">MLMRPELPKQIKPGQPALVGSIELWWKFDNTCEYNQDWTCFVCEKGDKEIANIQFYVPGLIDEGVLVYDDFDKLNVGSIALFGSGVNDNRSTVVTRNPGVTGVVQKYENLVRSSCIWSTYIPFNPTLTTFEIKCYYGWNNGINYNHTFSLANSAADVRVGNGTKYYFDGDTLYIKLINLELGGYPWEYYERDGVKLYIIHTQFFITINAYLDEDYYTYNTVKQPNQGGFYENLPYKLPSSTL</sequence>
<dbReference type="PANTHER" id="PTHR47687">
    <property type="entry name" value="G8 DOMAIN-CONTAINING PROTEIN DDB_G0288475-RELATED"/>
    <property type="match status" value="1"/>
</dbReference>
<dbReference type="InterPro" id="IPR052334">
    <property type="entry name" value="G8_domain-comF-like"/>
</dbReference>
<dbReference type="VEuPathDB" id="AmoebaDB:DICPUDRAFT_76985"/>
<evidence type="ECO:0000313" key="1">
    <source>
        <dbReference type="EMBL" id="EGC37366.1"/>
    </source>
</evidence>
<dbReference type="KEGG" id="dpp:DICPUDRAFT_76985"/>
<dbReference type="EMBL" id="GL871001">
    <property type="protein sequence ID" value="EGC37366.1"/>
    <property type="molecule type" value="Genomic_DNA"/>
</dbReference>
<dbReference type="Proteomes" id="UP000001064">
    <property type="component" value="Unassembled WGS sequence"/>
</dbReference>